<dbReference type="Proteomes" id="UP000007509">
    <property type="component" value="Unassembled WGS sequence"/>
</dbReference>
<organism evidence="1 2">
    <name type="scientific">Chryseobacterium populi</name>
    <dbReference type="NCBI Taxonomy" id="1144316"/>
    <lineage>
        <taxon>Bacteria</taxon>
        <taxon>Pseudomonadati</taxon>
        <taxon>Bacteroidota</taxon>
        <taxon>Flavobacteriia</taxon>
        <taxon>Flavobacteriales</taxon>
        <taxon>Weeksellaceae</taxon>
        <taxon>Chryseobacterium group</taxon>
        <taxon>Chryseobacterium</taxon>
    </lineage>
</organism>
<proteinExistence type="predicted"/>
<gene>
    <name evidence="1" type="ORF">PMI13_01881</name>
</gene>
<sequence>NKLNLIILICLKNREVYHVALNRKVCIDNEGNFRNFLAHESIYGNFKNKNITTLINDNDFTRKWFINNDSIDICRDCQFRYICFDNSDIEFTGTSWRKINQCKFDPYTNKWKDNQDII</sequence>
<keyword evidence="2" id="KW-1185">Reference proteome</keyword>
<name>J3CJA2_9FLAO</name>
<evidence type="ECO:0000313" key="1">
    <source>
        <dbReference type="EMBL" id="EJL72734.1"/>
    </source>
</evidence>
<protein>
    <recommendedName>
        <fullName evidence="3">Radical SAM additional 4Fe4S-binding domain containing protein</fullName>
    </recommendedName>
</protein>
<evidence type="ECO:0000313" key="2">
    <source>
        <dbReference type="Proteomes" id="UP000007509"/>
    </source>
</evidence>
<feature type="non-terminal residue" evidence="1">
    <location>
        <position position="1"/>
    </location>
</feature>
<accession>J3CJA2</accession>
<dbReference type="EMBL" id="AKJY01000030">
    <property type="protein sequence ID" value="EJL72734.1"/>
    <property type="molecule type" value="Genomic_DNA"/>
</dbReference>
<comment type="caution">
    <text evidence="1">The sequence shown here is derived from an EMBL/GenBank/DDBJ whole genome shotgun (WGS) entry which is preliminary data.</text>
</comment>
<evidence type="ECO:0008006" key="3">
    <source>
        <dbReference type="Google" id="ProtNLM"/>
    </source>
</evidence>
<reference evidence="1 2" key="1">
    <citation type="journal article" date="2012" name="J. Bacteriol.">
        <title>Twenty-one genome sequences from Pseudomonas species and 19 genome sequences from diverse bacteria isolated from the rhizosphere and endosphere of Populus deltoides.</title>
        <authorList>
            <person name="Brown S.D."/>
            <person name="Utturkar S.M."/>
            <person name="Klingeman D.M."/>
            <person name="Johnson C.M."/>
            <person name="Martin S.L."/>
            <person name="Land M.L."/>
            <person name="Lu T.Y."/>
            <person name="Schadt C.W."/>
            <person name="Doktycz M.J."/>
            <person name="Pelletier D.A."/>
        </authorList>
    </citation>
    <scope>NUCLEOTIDE SEQUENCE [LARGE SCALE GENOMIC DNA]</scope>
    <source>
        <strain evidence="1 2">CF314</strain>
    </source>
</reference>
<dbReference type="AlphaFoldDB" id="J3CJA2"/>